<organism evidence="2">
    <name type="scientific">hydrothermal vent metagenome</name>
    <dbReference type="NCBI Taxonomy" id="652676"/>
    <lineage>
        <taxon>unclassified sequences</taxon>
        <taxon>metagenomes</taxon>
        <taxon>ecological metagenomes</taxon>
    </lineage>
</organism>
<dbReference type="PANTHER" id="PTHR13016:SF0">
    <property type="entry name" value="AMME SYNDROME CANDIDATE GENE 1 PROTEIN"/>
    <property type="match status" value="1"/>
</dbReference>
<reference evidence="2" key="1">
    <citation type="submission" date="2018-06" db="EMBL/GenBank/DDBJ databases">
        <authorList>
            <person name="Zhirakovskaya E."/>
        </authorList>
    </citation>
    <scope>NUCLEOTIDE SEQUENCE</scope>
</reference>
<dbReference type="NCBIfam" id="TIGR04335">
    <property type="entry name" value="AmmeMemoSam_A"/>
    <property type="match status" value="1"/>
</dbReference>
<dbReference type="EMBL" id="UOFS01000013">
    <property type="protein sequence ID" value="VAW93008.1"/>
    <property type="molecule type" value="Genomic_DNA"/>
</dbReference>
<dbReference type="InterPro" id="IPR027623">
    <property type="entry name" value="AmmeMemoSam_A"/>
</dbReference>
<evidence type="ECO:0000313" key="2">
    <source>
        <dbReference type="EMBL" id="VAW93008.1"/>
    </source>
</evidence>
<dbReference type="NCBIfam" id="TIGR00296">
    <property type="entry name" value="TIGR00296 family protein"/>
    <property type="match status" value="1"/>
</dbReference>
<dbReference type="Gene3D" id="3.30.1490.150">
    <property type="entry name" value="Hypothetical protein ph0010, domain 2"/>
    <property type="match status" value="1"/>
</dbReference>
<proteinExistence type="predicted"/>
<dbReference type="Gene3D" id="3.30.700.20">
    <property type="entry name" value="Hypothetical protein ph0010, domain 1"/>
    <property type="match status" value="1"/>
</dbReference>
<dbReference type="PROSITE" id="PS51112">
    <property type="entry name" value="AMMECR1"/>
    <property type="match status" value="1"/>
</dbReference>
<dbReference type="Pfam" id="PF01871">
    <property type="entry name" value="AMMECR1"/>
    <property type="match status" value="1"/>
</dbReference>
<feature type="domain" description="AMMECR1" evidence="1">
    <location>
        <begin position="3"/>
        <end position="184"/>
    </location>
</feature>
<dbReference type="PANTHER" id="PTHR13016">
    <property type="entry name" value="AMMECR1 HOMOLOG"/>
    <property type="match status" value="1"/>
</dbReference>
<dbReference type="InterPro" id="IPR002733">
    <property type="entry name" value="AMMECR1_domain"/>
</dbReference>
<accession>A0A3B0ZHP3</accession>
<sequence>MLTDNDKALLLEQAKTSILYGLNHHSRNKVINKDVSPNISKIQSCFVTLYIRNKLRGCIGSLNASQALFKDVHDNAYAAAFEDPRFPKLTKDEFNTVDIEISILSTSEKIEFIDEQDLLSQLRVGIDGLIFEYKHHRATYLPSVWNMLPKQYLFLNSLKEKAGLKSTFWSTQVKCYRYTTETIK</sequence>
<gene>
    <name evidence="2" type="ORF">MNBD_GAMMA22-576</name>
</gene>
<dbReference type="InterPro" id="IPR027485">
    <property type="entry name" value="AMMECR1_N"/>
</dbReference>
<protein>
    <submittedName>
        <fullName evidence="2">COG2078: Uncharacterized ACR</fullName>
    </submittedName>
</protein>
<evidence type="ECO:0000259" key="1">
    <source>
        <dbReference type="PROSITE" id="PS51112"/>
    </source>
</evidence>
<dbReference type="SUPFAM" id="SSF143447">
    <property type="entry name" value="AMMECR1-like"/>
    <property type="match status" value="1"/>
</dbReference>
<dbReference type="InterPro" id="IPR036071">
    <property type="entry name" value="AMMECR1_dom_sf"/>
</dbReference>
<dbReference type="InterPro" id="IPR023473">
    <property type="entry name" value="AMMECR1"/>
</dbReference>
<dbReference type="AlphaFoldDB" id="A0A3B0ZHP3"/>
<name>A0A3B0ZHP3_9ZZZZ</name>